<evidence type="ECO:0000256" key="10">
    <source>
        <dbReference type="ARBA" id="ARBA00023295"/>
    </source>
</evidence>
<feature type="signal peptide" evidence="13">
    <location>
        <begin position="1"/>
        <end position="32"/>
    </location>
</feature>
<evidence type="ECO:0000256" key="11">
    <source>
        <dbReference type="RuleBase" id="RU003615"/>
    </source>
</evidence>
<evidence type="ECO:0000256" key="3">
    <source>
        <dbReference type="ARBA" id="ARBA00008061"/>
    </source>
</evidence>
<keyword evidence="13" id="KW-0732">Signal</keyword>
<evidence type="ECO:0000259" key="15">
    <source>
        <dbReference type="SMART" id="SM00642"/>
    </source>
</evidence>
<dbReference type="SMART" id="SM00642">
    <property type="entry name" value="Aamy"/>
    <property type="match status" value="1"/>
</dbReference>
<dbReference type="InterPro" id="IPR006046">
    <property type="entry name" value="Alpha_amylase"/>
</dbReference>
<dbReference type="Gene3D" id="2.60.40.1180">
    <property type="entry name" value="Golgi alpha-mannosidase II"/>
    <property type="match status" value="1"/>
</dbReference>
<dbReference type="CDD" id="cd11317">
    <property type="entry name" value="AmyAc_bac_euk_AmyA"/>
    <property type="match status" value="1"/>
</dbReference>
<dbReference type="Proteomes" id="UP001500630">
    <property type="component" value="Unassembled WGS sequence"/>
</dbReference>
<evidence type="ECO:0000256" key="12">
    <source>
        <dbReference type="RuleBase" id="RU361134"/>
    </source>
</evidence>
<keyword evidence="10 12" id="KW-0326">Glycosidase</keyword>
<organism evidence="17 18">
    <name type="scientific">Nonomuraea rosea</name>
    <dbReference type="NCBI Taxonomy" id="638574"/>
    <lineage>
        <taxon>Bacteria</taxon>
        <taxon>Bacillati</taxon>
        <taxon>Actinomycetota</taxon>
        <taxon>Actinomycetes</taxon>
        <taxon>Streptosporangiales</taxon>
        <taxon>Streptosporangiaceae</taxon>
        <taxon>Nonomuraea</taxon>
    </lineage>
</organism>
<evidence type="ECO:0000313" key="17">
    <source>
        <dbReference type="EMBL" id="GAA3594672.1"/>
    </source>
</evidence>
<evidence type="ECO:0000256" key="1">
    <source>
        <dbReference type="ARBA" id="ARBA00000548"/>
    </source>
</evidence>
<dbReference type="PANTHER" id="PTHR43447">
    <property type="entry name" value="ALPHA-AMYLASE"/>
    <property type="match status" value="1"/>
</dbReference>
<sequence>MKPYKPLITAALSVLASAAIAVPALTSPAADAATGTGVIANLWNWNWRSVARECTAVLGPAGYGAVQVAPPEDSMTKGGSVWWDVYQPARYELTSKFGDQTAFKSMIDTCHAAGVKVHVDAVVNHMTGQGSTSYGGYAFGKYDYPGLYSAADFHRPTCSITNYGDAANVQGCELVGLSDLDTGSDYVRTKIAGYLGKLIGLGVDGFRIDAAKHISPADLAAIKAKLPGSPYFEQEVIYGAGEAVQPSQYTGIGDVQEFVYGRKLREQFTGQIRYLQTFGQSWGLSVASDKAVVFVDNHDTERNGSTLSYKNGDAYRLANVFMLAWPYGTPSVYAGFTWNDSEAGPPSSGGGFVTDTDCAGGRWTCFDRQMSGMVGFYNTVAGTSVANWADDGGNLIAFSRGDKGWVAINNGGGAVTRTFTTGLAAGTYQNVAGGGSVTVGSGGTATVTVPAKSAIAVRTGASGTPSPTPTGNQATVFYKTGWNPAYIHYGVNGTWTNVPGIVMDAACAGWRKKTVGLGTATTFQVTFNNGSGSWDNNHGADYTIGSGVTAVEDGVVRGGAADPCAPGAPSVTGRDTK</sequence>
<keyword evidence="7 12" id="KW-0378">Hydrolase</keyword>
<feature type="domain" description="Alpha-amylase C-terminal" evidence="14">
    <location>
        <begin position="386"/>
        <end position="462"/>
    </location>
</feature>
<dbReference type="Pfam" id="PF02806">
    <property type="entry name" value="Alpha-amylase_C"/>
    <property type="match status" value="1"/>
</dbReference>
<keyword evidence="8" id="KW-0106">Calcium</keyword>
<keyword evidence="6" id="KW-0479">Metal-binding</keyword>
<dbReference type="SUPFAM" id="SSF51011">
    <property type="entry name" value="Glycosyl hydrolase domain"/>
    <property type="match status" value="1"/>
</dbReference>
<protein>
    <recommendedName>
        <fullName evidence="5 12">Alpha-amylase</fullName>
        <ecNumber evidence="4 12">3.2.1.1</ecNumber>
    </recommendedName>
</protein>
<keyword evidence="9 12" id="KW-0119">Carbohydrate metabolism</keyword>
<dbReference type="SUPFAM" id="SSF51445">
    <property type="entry name" value="(Trans)glycosidases"/>
    <property type="match status" value="1"/>
</dbReference>
<dbReference type="SMART" id="SM00632">
    <property type="entry name" value="Aamy_C"/>
    <property type="match status" value="1"/>
</dbReference>
<dbReference type="SMART" id="SM01066">
    <property type="entry name" value="CBM_25"/>
    <property type="match status" value="1"/>
</dbReference>
<keyword evidence="18" id="KW-1185">Reference proteome</keyword>
<dbReference type="InterPro" id="IPR017853">
    <property type="entry name" value="GH"/>
</dbReference>
<evidence type="ECO:0000256" key="5">
    <source>
        <dbReference type="ARBA" id="ARBA00017303"/>
    </source>
</evidence>
<dbReference type="Gene3D" id="3.20.20.80">
    <property type="entry name" value="Glycosidases"/>
    <property type="match status" value="1"/>
</dbReference>
<evidence type="ECO:0000256" key="8">
    <source>
        <dbReference type="ARBA" id="ARBA00022837"/>
    </source>
</evidence>
<feature type="domain" description="Glycosyl hydrolase family 13 catalytic" evidence="15">
    <location>
        <begin position="37"/>
        <end position="362"/>
    </location>
</feature>
<evidence type="ECO:0000259" key="16">
    <source>
        <dbReference type="SMART" id="SM01066"/>
    </source>
</evidence>
<dbReference type="PRINTS" id="PR00110">
    <property type="entry name" value="ALPHAAMYLASE"/>
</dbReference>
<feature type="chain" id="PRO_5045392841" description="Alpha-amylase" evidence="13">
    <location>
        <begin position="33"/>
        <end position="577"/>
    </location>
</feature>
<dbReference type="EMBL" id="BAABDQ010000029">
    <property type="protein sequence ID" value="GAA3594672.1"/>
    <property type="molecule type" value="Genomic_DNA"/>
</dbReference>
<comment type="cofactor">
    <cofactor evidence="2">
        <name>Ca(2+)</name>
        <dbReference type="ChEBI" id="CHEBI:29108"/>
    </cofactor>
</comment>
<evidence type="ECO:0000256" key="7">
    <source>
        <dbReference type="ARBA" id="ARBA00022801"/>
    </source>
</evidence>
<evidence type="ECO:0000256" key="9">
    <source>
        <dbReference type="ARBA" id="ARBA00023277"/>
    </source>
</evidence>
<evidence type="ECO:0000256" key="2">
    <source>
        <dbReference type="ARBA" id="ARBA00001913"/>
    </source>
</evidence>
<dbReference type="InterPro" id="IPR006047">
    <property type="entry name" value="GH13_cat_dom"/>
</dbReference>
<evidence type="ECO:0000256" key="13">
    <source>
        <dbReference type="SAM" id="SignalP"/>
    </source>
</evidence>
<accession>A0ABP6Z4S3</accession>
<feature type="domain" description="Carbohydrate binding module family 25" evidence="16">
    <location>
        <begin position="471"/>
        <end position="547"/>
    </location>
</feature>
<proteinExistence type="inferred from homology"/>
<dbReference type="RefSeq" id="WP_345572333.1">
    <property type="nucleotide sequence ID" value="NZ_BAABDQ010000029.1"/>
</dbReference>
<dbReference type="EC" id="3.2.1.1" evidence="4 12"/>
<dbReference type="InterPro" id="IPR013783">
    <property type="entry name" value="Ig-like_fold"/>
</dbReference>
<dbReference type="Pfam" id="PF03423">
    <property type="entry name" value="CBM_25"/>
    <property type="match status" value="1"/>
</dbReference>
<dbReference type="InterPro" id="IPR005085">
    <property type="entry name" value="CBM25"/>
</dbReference>
<evidence type="ECO:0000256" key="4">
    <source>
        <dbReference type="ARBA" id="ARBA00012595"/>
    </source>
</evidence>
<reference evidence="18" key="1">
    <citation type="journal article" date="2019" name="Int. J. Syst. Evol. Microbiol.">
        <title>The Global Catalogue of Microorganisms (GCM) 10K type strain sequencing project: providing services to taxonomists for standard genome sequencing and annotation.</title>
        <authorList>
            <consortium name="The Broad Institute Genomics Platform"/>
            <consortium name="The Broad Institute Genome Sequencing Center for Infectious Disease"/>
            <person name="Wu L."/>
            <person name="Ma J."/>
        </authorList>
    </citation>
    <scope>NUCLEOTIDE SEQUENCE [LARGE SCALE GENOMIC DNA]</scope>
    <source>
        <strain evidence="18">JCM 17326</strain>
    </source>
</reference>
<name>A0ABP6Z4S3_9ACTN</name>
<comment type="similarity">
    <text evidence="3 11">Belongs to the glycosyl hydrolase 13 family.</text>
</comment>
<dbReference type="Gene3D" id="2.60.40.10">
    <property type="entry name" value="Immunoglobulins"/>
    <property type="match status" value="1"/>
</dbReference>
<dbReference type="InterPro" id="IPR031319">
    <property type="entry name" value="A-amylase_C"/>
</dbReference>
<dbReference type="Pfam" id="PF00128">
    <property type="entry name" value="Alpha-amylase"/>
    <property type="match status" value="1"/>
</dbReference>
<comment type="caution">
    <text evidence="17">The sequence shown here is derived from an EMBL/GenBank/DDBJ whole genome shotgun (WGS) entry which is preliminary data.</text>
</comment>
<dbReference type="InterPro" id="IPR006048">
    <property type="entry name" value="A-amylase/branching_C"/>
</dbReference>
<evidence type="ECO:0000259" key="14">
    <source>
        <dbReference type="SMART" id="SM00632"/>
    </source>
</evidence>
<dbReference type="InterPro" id="IPR013780">
    <property type="entry name" value="Glyco_hydro_b"/>
</dbReference>
<evidence type="ECO:0000313" key="18">
    <source>
        <dbReference type="Proteomes" id="UP001500630"/>
    </source>
</evidence>
<comment type="catalytic activity">
    <reaction evidence="1 12">
        <text>Endohydrolysis of (1-&gt;4)-alpha-D-glucosidic linkages in polysaccharides containing three or more (1-&gt;4)-alpha-linked D-glucose units.</text>
        <dbReference type="EC" id="3.2.1.1"/>
    </reaction>
</comment>
<gene>
    <name evidence="17" type="ORF">GCM10022419_092340</name>
</gene>
<evidence type="ECO:0000256" key="6">
    <source>
        <dbReference type="ARBA" id="ARBA00022723"/>
    </source>
</evidence>